<name>A0A183IN50_9BILA</name>
<dbReference type="WBParaSite" id="SBAD_0000525501-mRNA-1">
    <property type="protein sequence ID" value="SBAD_0000525501-mRNA-1"/>
    <property type="gene ID" value="SBAD_0000525501"/>
</dbReference>
<dbReference type="AlphaFoldDB" id="A0A183IN50"/>
<protein>
    <submittedName>
        <fullName evidence="1 3">Uncharacterized protein</fullName>
    </submittedName>
</protein>
<evidence type="ECO:0000313" key="1">
    <source>
        <dbReference type="EMBL" id="VDP06114.1"/>
    </source>
</evidence>
<keyword evidence="2" id="KW-1185">Reference proteome</keyword>
<organism evidence="3">
    <name type="scientific">Soboliphyme baturini</name>
    <dbReference type="NCBI Taxonomy" id="241478"/>
    <lineage>
        <taxon>Eukaryota</taxon>
        <taxon>Metazoa</taxon>
        <taxon>Ecdysozoa</taxon>
        <taxon>Nematoda</taxon>
        <taxon>Enoplea</taxon>
        <taxon>Dorylaimia</taxon>
        <taxon>Dioctophymatida</taxon>
        <taxon>Dioctophymatoidea</taxon>
        <taxon>Soboliphymatidae</taxon>
        <taxon>Soboliphyme</taxon>
    </lineage>
</organism>
<reference evidence="1 2" key="2">
    <citation type="submission" date="2018-11" db="EMBL/GenBank/DDBJ databases">
        <authorList>
            <consortium name="Pathogen Informatics"/>
        </authorList>
    </citation>
    <scope>NUCLEOTIDE SEQUENCE [LARGE SCALE GENOMIC DNA]</scope>
</reference>
<evidence type="ECO:0000313" key="3">
    <source>
        <dbReference type="WBParaSite" id="SBAD_0000525501-mRNA-1"/>
    </source>
</evidence>
<dbReference type="EMBL" id="UZAM01008720">
    <property type="protein sequence ID" value="VDP06114.1"/>
    <property type="molecule type" value="Genomic_DNA"/>
</dbReference>
<dbReference type="OrthoDB" id="2099265at2759"/>
<accession>A0A183IN50</accession>
<proteinExistence type="predicted"/>
<reference evidence="3" key="1">
    <citation type="submission" date="2016-06" db="UniProtKB">
        <authorList>
            <consortium name="WormBaseParasite"/>
        </authorList>
    </citation>
    <scope>IDENTIFICATION</scope>
</reference>
<gene>
    <name evidence="1" type="ORF">SBAD_LOCUS5046</name>
</gene>
<evidence type="ECO:0000313" key="2">
    <source>
        <dbReference type="Proteomes" id="UP000270296"/>
    </source>
</evidence>
<dbReference type="Proteomes" id="UP000270296">
    <property type="component" value="Unassembled WGS sequence"/>
</dbReference>
<sequence length="120" mass="13874">MITEQSKIDQNVNESKILSFFAIALHLKMNTVQKGLGLHSVQVTFDSLIDHSPDKLNPFFINFYFYFTESTFQEKVYYVLEEIKMSLLKSRPGEIVNGDAKCTLRLLAGVKRTKYKSCRK</sequence>